<evidence type="ECO:0000313" key="6">
    <source>
        <dbReference type="EMBL" id="QBR47713.1"/>
    </source>
</evidence>
<accession>A0ABX5SME8</accession>
<comment type="similarity">
    <text evidence="5">Belongs to the ScpB family.</text>
</comment>
<dbReference type="InterPro" id="IPR005234">
    <property type="entry name" value="ScpB_csome_segregation"/>
</dbReference>
<dbReference type="PANTHER" id="PTHR34298:SF2">
    <property type="entry name" value="SEGREGATION AND CONDENSATION PROTEIN B"/>
    <property type="match status" value="1"/>
</dbReference>
<evidence type="ECO:0000256" key="5">
    <source>
        <dbReference type="HAMAP-Rule" id="MF_01804"/>
    </source>
</evidence>
<dbReference type="InterPro" id="IPR036388">
    <property type="entry name" value="WH-like_DNA-bd_sf"/>
</dbReference>
<dbReference type="Proteomes" id="UP000295756">
    <property type="component" value="Chromosome"/>
</dbReference>
<evidence type="ECO:0000313" key="7">
    <source>
        <dbReference type="Proteomes" id="UP000295756"/>
    </source>
</evidence>
<dbReference type="PIRSF" id="PIRSF019345">
    <property type="entry name" value="ScpB"/>
    <property type="match status" value="1"/>
</dbReference>
<evidence type="ECO:0000256" key="2">
    <source>
        <dbReference type="ARBA" id="ARBA00022618"/>
    </source>
</evidence>
<sequence length="200" mass="21957">MNNLAQIEAVLFVAGDEGITIKDICSITKFDKPAVITLIDDLAAHYDSDVTSALEIRESDGAYRLVTKSGLGAVVKGYFDAPINTTLSQAQLETLVIVAYKQPITRVEIDQIRGVQSSGTLQKLALRQLIIDTGRKDDPGRPIMYGTTAEFLDYFGLKQLSDLPPLPDFDTLEIDDEGGELFTSAFETRLAETEEESKHV</sequence>
<comment type="subcellular location">
    <subcellularLocation>
        <location evidence="5">Cytoplasm</location>
    </subcellularLocation>
    <text evidence="5">Associated with two foci at the outer edges of the nucleoid region in young cells, and at four foci within both cell halves in older cells.</text>
</comment>
<evidence type="ECO:0000256" key="1">
    <source>
        <dbReference type="ARBA" id="ARBA00022490"/>
    </source>
</evidence>
<keyword evidence="3 5" id="KW-0159">Chromosome partition</keyword>
<dbReference type="RefSeq" id="WP_013104010.1">
    <property type="nucleotide sequence ID" value="NZ_CP037939.1"/>
</dbReference>
<dbReference type="NCBIfam" id="TIGR00281">
    <property type="entry name" value="SMC-Scp complex subunit ScpB"/>
    <property type="match status" value="1"/>
</dbReference>
<gene>
    <name evidence="5 6" type="primary">scpB</name>
    <name evidence="6" type="ORF">EW139_06095</name>
</gene>
<name>A0ABX5SME8_9LACO</name>
<organism evidence="6 7">
    <name type="scientific">Leuconostoc kimchii</name>
    <dbReference type="NCBI Taxonomy" id="136609"/>
    <lineage>
        <taxon>Bacteria</taxon>
        <taxon>Bacillati</taxon>
        <taxon>Bacillota</taxon>
        <taxon>Bacilli</taxon>
        <taxon>Lactobacillales</taxon>
        <taxon>Lactobacillaceae</taxon>
        <taxon>Leuconostoc</taxon>
    </lineage>
</organism>
<keyword evidence="2 5" id="KW-0132">Cell division</keyword>
<comment type="subunit">
    <text evidence="5">Homodimer. Homodimerization may be required to stabilize the binding of ScpA to the Smc head domains. Component of a cohesin-like complex composed of ScpA, ScpB and the Smc homodimer, in which ScpA and ScpB bind to the head domain of Smc. The presence of the three proteins is required for the association of the complex with DNA.</text>
</comment>
<keyword evidence="1 5" id="KW-0963">Cytoplasm</keyword>
<comment type="function">
    <text evidence="5">Participates in chromosomal partition during cell division. May act via the formation of a condensin-like complex containing Smc and ScpA that pull DNA away from mid-cell into both cell halves.</text>
</comment>
<keyword evidence="4 5" id="KW-0131">Cell cycle</keyword>
<dbReference type="Gene3D" id="1.10.10.10">
    <property type="entry name" value="Winged helix-like DNA-binding domain superfamily/Winged helix DNA-binding domain"/>
    <property type="match status" value="2"/>
</dbReference>
<dbReference type="HAMAP" id="MF_01804">
    <property type="entry name" value="ScpB"/>
    <property type="match status" value="1"/>
</dbReference>
<protein>
    <recommendedName>
        <fullName evidence="5">Segregation and condensation protein B</fullName>
    </recommendedName>
</protein>
<evidence type="ECO:0000256" key="3">
    <source>
        <dbReference type="ARBA" id="ARBA00022829"/>
    </source>
</evidence>
<proteinExistence type="inferred from homology"/>
<keyword evidence="7" id="KW-1185">Reference proteome</keyword>
<dbReference type="Pfam" id="PF04079">
    <property type="entry name" value="SMC_ScpB"/>
    <property type="match status" value="1"/>
</dbReference>
<dbReference type="PANTHER" id="PTHR34298">
    <property type="entry name" value="SEGREGATION AND CONDENSATION PROTEIN B"/>
    <property type="match status" value="1"/>
</dbReference>
<dbReference type="InterPro" id="IPR036390">
    <property type="entry name" value="WH_DNA-bd_sf"/>
</dbReference>
<dbReference type="EMBL" id="CP037939">
    <property type="protein sequence ID" value="QBR47713.1"/>
    <property type="molecule type" value="Genomic_DNA"/>
</dbReference>
<dbReference type="SUPFAM" id="SSF46785">
    <property type="entry name" value="Winged helix' DNA-binding domain"/>
    <property type="match status" value="2"/>
</dbReference>
<evidence type="ECO:0000256" key="4">
    <source>
        <dbReference type="ARBA" id="ARBA00023306"/>
    </source>
</evidence>
<reference evidence="6 7" key="1">
    <citation type="submission" date="2019-03" db="EMBL/GenBank/DDBJ databases">
        <title>Complete Genome Sequence of Leuconostoc kimchii strain NKJ218 Isolated from Homemade Kimchi.</title>
        <authorList>
            <person name="Jung J.Y."/>
            <person name="Jin H.M."/>
            <person name="Jung J.-W."/>
            <person name="Lee S.-Y."/>
            <person name="Ryu B.-G."/>
            <person name="Han S.-S."/>
            <person name="Kang H.K."/>
            <person name="Choi H.W."/>
            <person name="Chung E.J."/>
            <person name="Choi K.-M."/>
        </authorList>
    </citation>
    <scope>NUCLEOTIDE SEQUENCE [LARGE SCALE GENOMIC DNA]</scope>
    <source>
        <strain evidence="6 7">NKJ218</strain>
    </source>
</reference>